<gene>
    <name evidence="1" type="ORF">G3M70_06370</name>
</gene>
<accession>A0A7T0BV22</accession>
<dbReference type="Proteomes" id="UP000594688">
    <property type="component" value="Chromosome"/>
</dbReference>
<proteinExistence type="predicted"/>
<dbReference type="EMBL" id="CP048685">
    <property type="protein sequence ID" value="QPJ61532.1"/>
    <property type="molecule type" value="Genomic_DNA"/>
</dbReference>
<dbReference type="KEGG" id="nli:G3M70_06370"/>
<protein>
    <submittedName>
        <fullName evidence="1">WbqC family protein</fullName>
    </submittedName>
</protein>
<name>A0A7T0BV22_9BACT</name>
<evidence type="ECO:0000313" key="2">
    <source>
        <dbReference type="Proteomes" id="UP000594688"/>
    </source>
</evidence>
<dbReference type="InterPro" id="IPR014985">
    <property type="entry name" value="WbqC"/>
</dbReference>
<dbReference type="AlphaFoldDB" id="A0A7T0BV22"/>
<reference evidence="1 2" key="1">
    <citation type="submission" date="2020-02" db="EMBL/GenBank/DDBJ databases">
        <title>Genomic and physiological characterization of two novel Nitrospinaceae genera.</title>
        <authorList>
            <person name="Mueller A.J."/>
            <person name="Jung M.-Y."/>
            <person name="Strachan C.R."/>
            <person name="Herbold C.W."/>
            <person name="Kirkegaard R.H."/>
            <person name="Daims H."/>
        </authorList>
    </citation>
    <scope>NUCLEOTIDE SEQUENCE [LARGE SCALE GENOMIC DNA]</scope>
    <source>
        <strain evidence="1">EB</strain>
    </source>
</reference>
<sequence>MQIAILQPSFIPWLGYFDQIARTDAFVFLDDVQYTRRDWRNRNRIRTPSGWMWLTVPVQTRGKFDQSLLETRIDHSTDWRAKHLQALRHNYARAPYFDLVFPELENVYKKESAMLVDLCLELLAVANKLLGLQPITYRSSELDIEGQKADKILSICKVMNADEYLTGDLAKDYLDAEEFKNQNISLNYQNYDHPEYRQLHPEFYSHLSIVDLLFNEGPRSLEILTGKCSEKEEVLTAS</sequence>
<dbReference type="Pfam" id="PF08889">
    <property type="entry name" value="WbqC"/>
    <property type="match status" value="1"/>
</dbReference>
<evidence type="ECO:0000313" key="1">
    <source>
        <dbReference type="EMBL" id="QPJ61532.1"/>
    </source>
</evidence>
<organism evidence="1 2">
    <name type="scientific">Candidatus Nitronauta litoralis</name>
    <dbReference type="NCBI Taxonomy" id="2705533"/>
    <lineage>
        <taxon>Bacteria</taxon>
        <taxon>Pseudomonadati</taxon>
        <taxon>Nitrospinota/Tectimicrobiota group</taxon>
        <taxon>Nitrospinota</taxon>
        <taxon>Nitrospinia</taxon>
        <taxon>Nitrospinales</taxon>
        <taxon>Nitrospinaceae</taxon>
        <taxon>Candidatus Nitronauta</taxon>
    </lineage>
</organism>